<dbReference type="Gene3D" id="3.40.50.2000">
    <property type="entry name" value="Glycogen Phosphorylase B"/>
    <property type="match status" value="1"/>
</dbReference>
<dbReference type="EnsemblPlants" id="KQL00150">
    <property type="protein sequence ID" value="KQL00150"/>
    <property type="gene ID" value="SETIT_015902mg"/>
</dbReference>
<dbReference type="RefSeq" id="XP_004972400.1">
    <property type="nucleotide sequence ID" value="XM_004972343.2"/>
</dbReference>
<gene>
    <name evidence="1" type="primary">LOC101776251</name>
</gene>
<keyword evidence="2" id="KW-1185">Reference proteome</keyword>
<name>K3YNR0_SETIT</name>
<accession>K3YNR0</accession>
<dbReference type="STRING" id="4555.K3YNR0"/>
<dbReference type="HOGENOM" id="CLU_2162793_0_0_1"/>
<dbReference type="AlphaFoldDB" id="K3YNR0"/>
<proteinExistence type="predicted"/>
<evidence type="ECO:0000313" key="2">
    <source>
        <dbReference type="Proteomes" id="UP000004995"/>
    </source>
</evidence>
<dbReference type="Gramene" id="KQL00150">
    <property type="protein sequence ID" value="KQL00150"/>
    <property type="gene ID" value="SETIT_015902mg"/>
</dbReference>
<organism evidence="1 2">
    <name type="scientific">Setaria italica</name>
    <name type="common">Foxtail millet</name>
    <name type="synonym">Panicum italicum</name>
    <dbReference type="NCBI Taxonomy" id="4555"/>
    <lineage>
        <taxon>Eukaryota</taxon>
        <taxon>Viridiplantae</taxon>
        <taxon>Streptophyta</taxon>
        <taxon>Embryophyta</taxon>
        <taxon>Tracheophyta</taxon>
        <taxon>Spermatophyta</taxon>
        <taxon>Magnoliopsida</taxon>
        <taxon>Liliopsida</taxon>
        <taxon>Poales</taxon>
        <taxon>Poaceae</taxon>
        <taxon>PACMAD clade</taxon>
        <taxon>Panicoideae</taxon>
        <taxon>Panicodae</taxon>
        <taxon>Paniceae</taxon>
        <taxon>Cenchrinae</taxon>
        <taxon>Setaria</taxon>
    </lineage>
</organism>
<sequence length="111" mass="12586">MDVVYGEVWVGWLPLLVTDGRELFTLGLLGAELEPDDVPPFATRLDWCPVFLKASVRQFEGLEDADAVLVNSFHDMEPKEADYMALTWRAKTIGPTLPSFYLDDDHLPFNK</sequence>
<dbReference type="KEGG" id="sita:101776251"/>
<reference evidence="1" key="2">
    <citation type="submission" date="2018-08" db="UniProtKB">
        <authorList>
            <consortium name="EnsemblPlants"/>
        </authorList>
    </citation>
    <scope>IDENTIFICATION</scope>
    <source>
        <strain evidence="1">Yugu1</strain>
    </source>
</reference>
<dbReference type="Proteomes" id="UP000004995">
    <property type="component" value="Unassembled WGS sequence"/>
</dbReference>
<dbReference type="InParanoid" id="K3YNR0"/>
<dbReference type="SUPFAM" id="SSF53756">
    <property type="entry name" value="UDP-Glycosyltransferase/glycogen phosphorylase"/>
    <property type="match status" value="1"/>
</dbReference>
<evidence type="ECO:0000313" key="1">
    <source>
        <dbReference type="EnsemblPlants" id="KQL00150"/>
    </source>
</evidence>
<dbReference type="EMBL" id="AGNK02003479">
    <property type="status" value="NOT_ANNOTATED_CDS"/>
    <property type="molecule type" value="Genomic_DNA"/>
</dbReference>
<dbReference type="GeneID" id="101776251"/>
<protein>
    <submittedName>
        <fullName evidence="1">Uncharacterized protein</fullName>
    </submittedName>
</protein>
<reference evidence="2" key="1">
    <citation type="journal article" date="2012" name="Nat. Biotechnol.">
        <title>Reference genome sequence of the model plant Setaria.</title>
        <authorList>
            <person name="Bennetzen J.L."/>
            <person name="Schmutz J."/>
            <person name="Wang H."/>
            <person name="Percifield R."/>
            <person name="Hawkins J."/>
            <person name="Pontaroli A.C."/>
            <person name="Estep M."/>
            <person name="Feng L."/>
            <person name="Vaughn J.N."/>
            <person name="Grimwood J."/>
            <person name="Jenkins J."/>
            <person name="Barry K."/>
            <person name="Lindquist E."/>
            <person name="Hellsten U."/>
            <person name="Deshpande S."/>
            <person name="Wang X."/>
            <person name="Wu X."/>
            <person name="Mitros T."/>
            <person name="Triplett J."/>
            <person name="Yang X."/>
            <person name="Ye C.Y."/>
            <person name="Mauro-Herrera M."/>
            <person name="Wang L."/>
            <person name="Li P."/>
            <person name="Sharma M."/>
            <person name="Sharma R."/>
            <person name="Ronald P.C."/>
            <person name="Panaud O."/>
            <person name="Kellogg E.A."/>
            <person name="Brutnell T.P."/>
            <person name="Doust A.N."/>
            <person name="Tuskan G.A."/>
            <person name="Rokhsar D."/>
            <person name="Devos K.M."/>
        </authorList>
    </citation>
    <scope>NUCLEOTIDE SEQUENCE [LARGE SCALE GENOMIC DNA]</scope>
    <source>
        <strain evidence="2">cv. Yugu1</strain>
    </source>
</reference>
<dbReference type="eggNOG" id="KOG1192">
    <property type="taxonomic scope" value="Eukaryota"/>
</dbReference>